<feature type="domain" description="Diels-Alderase N-terminal" evidence="1">
    <location>
        <begin position="4"/>
        <end position="228"/>
    </location>
</feature>
<reference evidence="2" key="2">
    <citation type="journal article" date="2023" name="IMA Fungus">
        <title>Comparative genomic study of the Penicillium genus elucidates a diverse pangenome and 15 lateral gene transfer events.</title>
        <authorList>
            <person name="Petersen C."/>
            <person name="Sorensen T."/>
            <person name="Nielsen M.R."/>
            <person name="Sondergaard T.E."/>
            <person name="Sorensen J.L."/>
            <person name="Fitzpatrick D.A."/>
            <person name="Frisvad J.C."/>
            <person name="Nielsen K.L."/>
        </authorList>
    </citation>
    <scope>NUCLEOTIDE SEQUENCE</scope>
    <source>
        <strain evidence="2">IBT 16849</strain>
    </source>
</reference>
<dbReference type="Pfam" id="PF24137">
    <property type="entry name" value="DA_N"/>
    <property type="match status" value="1"/>
</dbReference>
<protein>
    <recommendedName>
        <fullName evidence="1">Diels-Alderase N-terminal domain-containing protein</fullName>
    </recommendedName>
</protein>
<evidence type="ECO:0000259" key="1">
    <source>
        <dbReference type="Pfam" id="PF24137"/>
    </source>
</evidence>
<dbReference type="EMBL" id="JAPQKP010000005">
    <property type="protein sequence ID" value="KAJ5188376.1"/>
    <property type="molecule type" value="Genomic_DNA"/>
</dbReference>
<sequence>MSTTFVSYLNAATGDSLVTGPVPIEPLDCDSGNVYPKMKDRINDTAWELWYFDGGTEDGKTAITISFFRDARGLRDGGFRTQIFAMWPDGTKRNIELFFAESIVTAEGYSPVQAEVHGVWKTVDDAASATFTVAANLSTATLNFSVPNKVSGTLEMRATSGSKAGLPSTEEEALLSPGMYYMRPISLAEVSVDLTFEMVPLPAESEGNEAPEQRKLIFQSGKGGIDRC</sequence>
<accession>A0A9W9J352</accession>
<dbReference type="OrthoDB" id="5344254at2759"/>
<name>A0A9W9J352_9EURO</name>
<proteinExistence type="predicted"/>
<keyword evidence="3" id="KW-1185">Reference proteome</keyword>
<evidence type="ECO:0000313" key="2">
    <source>
        <dbReference type="EMBL" id="KAJ5188376.1"/>
    </source>
</evidence>
<dbReference type="InterPro" id="IPR056402">
    <property type="entry name" value="DA_N"/>
</dbReference>
<comment type="caution">
    <text evidence="2">The sequence shown here is derived from an EMBL/GenBank/DDBJ whole genome shotgun (WGS) entry which is preliminary data.</text>
</comment>
<organism evidence="2 3">
    <name type="scientific">Penicillium cf. griseofulvum</name>
    <dbReference type="NCBI Taxonomy" id="2972120"/>
    <lineage>
        <taxon>Eukaryota</taxon>
        <taxon>Fungi</taxon>
        <taxon>Dikarya</taxon>
        <taxon>Ascomycota</taxon>
        <taxon>Pezizomycotina</taxon>
        <taxon>Eurotiomycetes</taxon>
        <taxon>Eurotiomycetidae</taxon>
        <taxon>Eurotiales</taxon>
        <taxon>Aspergillaceae</taxon>
        <taxon>Penicillium</taxon>
    </lineage>
</organism>
<reference evidence="2" key="1">
    <citation type="submission" date="2022-11" db="EMBL/GenBank/DDBJ databases">
        <authorList>
            <person name="Petersen C."/>
        </authorList>
    </citation>
    <scope>NUCLEOTIDE SEQUENCE</scope>
    <source>
        <strain evidence="2">IBT 16849</strain>
    </source>
</reference>
<dbReference type="Proteomes" id="UP001150879">
    <property type="component" value="Unassembled WGS sequence"/>
</dbReference>
<evidence type="ECO:0000313" key="3">
    <source>
        <dbReference type="Proteomes" id="UP001150879"/>
    </source>
</evidence>
<gene>
    <name evidence="2" type="ORF">N7472_007390</name>
</gene>
<dbReference type="AlphaFoldDB" id="A0A9W9J352"/>